<keyword evidence="4" id="KW-0378">Hydrolase</keyword>
<dbReference type="GO" id="GO:0006508">
    <property type="term" value="P:proteolysis"/>
    <property type="evidence" value="ECO:0007669"/>
    <property type="project" value="UniProtKB-KW"/>
</dbReference>
<dbReference type="OrthoDB" id="9807329at2"/>
<keyword evidence="11" id="KW-1185">Reference proteome</keyword>
<dbReference type="RefSeq" id="WP_111591746.1">
    <property type="nucleotide sequence ID" value="NZ_QLMA01000003.1"/>
</dbReference>
<feature type="signal peptide" evidence="7">
    <location>
        <begin position="1"/>
        <end position="23"/>
    </location>
</feature>
<dbReference type="EMBL" id="QLMA01000003">
    <property type="protein sequence ID" value="RAJ83081.1"/>
    <property type="molecule type" value="Genomic_DNA"/>
</dbReference>
<protein>
    <submittedName>
        <fullName evidence="10">Muramoyltetrapeptide carboxypeptidase</fullName>
    </submittedName>
</protein>
<keyword evidence="7" id="KW-0732">Signal</keyword>
<proteinExistence type="inferred from homology"/>
<feature type="domain" description="LD-carboxypeptidase N-terminal" evidence="8">
    <location>
        <begin position="47"/>
        <end position="162"/>
    </location>
</feature>
<dbReference type="PANTHER" id="PTHR30237">
    <property type="entry name" value="MURAMOYLTETRAPEPTIDE CARBOXYPEPTIDASE"/>
    <property type="match status" value="1"/>
</dbReference>
<dbReference type="CDD" id="cd07025">
    <property type="entry name" value="Peptidase_S66"/>
    <property type="match status" value="1"/>
</dbReference>
<feature type="active site" description="Charge relay system" evidence="6">
    <location>
        <position position="243"/>
    </location>
</feature>
<feature type="chain" id="PRO_5016381707" evidence="7">
    <location>
        <begin position="24"/>
        <end position="341"/>
    </location>
</feature>
<name>A0A327W184_9BACT</name>
<keyword evidence="5" id="KW-0720">Serine protease</keyword>
<comment type="caution">
    <text evidence="10">The sequence shown here is derived from an EMBL/GenBank/DDBJ whole genome shotgun (WGS) entry which is preliminary data.</text>
</comment>
<evidence type="ECO:0000256" key="4">
    <source>
        <dbReference type="ARBA" id="ARBA00022801"/>
    </source>
</evidence>
<evidence type="ECO:0000259" key="9">
    <source>
        <dbReference type="Pfam" id="PF17676"/>
    </source>
</evidence>
<dbReference type="AlphaFoldDB" id="A0A327W184"/>
<dbReference type="InterPro" id="IPR003507">
    <property type="entry name" value="S66_fam"/>
</dbReference>
<dbReference type="InterPro" id="IPR029062">
    <property type="entry name" value="Class_I_gatase-like"/>
</dbReference>
<feature type="active site" description="Nucleophile" evidence="6">
    <location>
        <position position="143"/>
    </location>
</feature>
<dbReference type="InterPro" id="IPR027478">
    <property type="entry name" value="LdcA_N"/>
</dbReference>
<evidence type="ECO:0000313" key="10">
    <source>
        <dbReference type="EMBL" id="RAJ83081.1"/>
    </source>
</evidence>
<feature type="domain" description="LD-carboxypeptidase C-terminal" evidence="9">
    <location>
        <begin position="213"/>
        <end position="326"/>
    </location>
</feature>
<dbReference type="Gene3D" id="3.50.30.60">
    <property type="entry name" value="LD-carboxypeptidase A C-terminal domain-like"/>
    <property type="match status" value="1"/>
</dbReference>
<evidence type="ECO:0000256" key="6">
    <source>
        <dbReference type="PIRSR" id="PIRSR028757-1"/>
    </source>
</evidence>
<dbReference type="SUPFAM" id="SSF141986">
    <property type="entry name" value="LD-carboxypeptidase A C-terminal domain-like"/>
    <property type="match status" value="1"/>
</dbReference>
<sequence length="341" mass="37599">MNRKHFLSSLLAAGATLPAIQSAASFIPQEAIQPPIIPPYLKKGDIIGITCPAGYIKKEEISDAIRIIESWGFIVRMGNTVGLKDGSFGGTDQQRAADFQAMMDNPEIKAILCARGGYGSARMIDQLNFENFRKRPKWIIGFSDITAIHSHVNSQFDIVSLHSKMCNSFPSDLRGSDAIMQDTINSIYQSLTGTKMQYKADNDPHNRIGKATAPVVGGNLSVLQSVSGTASEIDTNGKILFLEEVGEYLYNLDRMLGTLERSGKLSHLKGLILGGFNRIKPDDPGEEFGRNLYDIIFDRIKMYNYPVCFNFPVGHQRNNYALKSNAVHTLEVTSTGATLKE</sequence>
<dbReference type="InterPro" id="IPR027461">
    <property type="entry name" value="Carboxypeptidase_A_C_sf"/>
</dbReference>
<dbReference type="InterPro" id="IPR040449">
    <property type="entry name" value="Peptidase_S66_N"/>
</dbReference>
<reference evidence="10 11" key="1">
    <citation type="submission" date="2018-06" db="EMBL/GenBank/DDBJ databases">
        <title>Genomic Encyclopedia of Archaeal and Bacterial Type Strains, Phase II (KMG-II): from individual species to whole genera.</title>
        <authorList>
            <person name="Goeker M."/>
        </authorList>
    </citation>
    <scope>NUCLEOTIDE SEQUENCE [LARGE SCALE GENOMIC DNA]</scope>
    <source>
        <strain evidence="10 11">DSM 29821</strain>
    </source>
</reference>
<gene>
    <name evidence="10" type="ORF">CLV59_10338</name>
</gene>
<evidence type="ECO:0000256" key="5">
    <source>
        <dbReference type="ARBA" id="ARBA00022825"/>
    </source>
</evidence>
<evidence type="ECO:0000256" key="3">
    <source>
        <dbReference type="ARBA" id="ARBA00022670"/>
    </source>
</evidence>
<keyword evidence="3" id="KW-0645">Protease</keyword>
<organism evidence="10 11">
    <name type="scientific">Chitinophaga dinghuensis</name>
    <dbReference type="NCBI Taxonomy" id="1539050"/>
    <lineage>
        <taxon>Bacteria</taxon>
        <taxon>Pseudomonadati</taxon>
        <taxon>Bacteroidota</taxon>
        <taxon>Chitinophagia</taxon>
        <taxon>Chitinophagales</taxon>
        <taxon>Chitinophagaceae</taxon>
        <taxon>Chitinophaga</taxon>
    </lineage>
</organism>
<dbReference type="Gene3D" id="3.40.50.10740">
    <property type="entry name" value="Class I glutamine amidotransferase-like"/>
    <property type="match status" value="1"/>
</dbReference>
<accession>A0A327W184</accession>
<feature type="active site" description="Charge relay system" evidence="6">
    <location>
        <position position="315"/>
    </location>
</feature>
<evidence type="ECO:0000256" key="1">
    <source>
        <dbReference type="ARBA" id="ARBA00010233"/>
    </source>
</evidence>
<dbReference type="Proteomes" id="UP000249819">
    <property type="component" value="Unassembled WGS sequence"/>
</dbReference>
<dbReference type="Pfam" id="PF17676">
    <property type="entry name" value="Peptidase_S66C"/>
    <property type="match status" value="1"/>
</dbReference>
<comment type="similarity">
    <text evidence="1">Belongs to the peptidase S66 family.</text>
</comment>
<evidence type="ECO:0000256" key="2">
    <source>
        <dbReference type="ARBA" id="ARBA00022645"/>
    </source>
</evidence>
<evidence type="ECO:0000256" key="7">
    <source>
        <dbReference type="SAM" id="SignalP"/>
    </source>
</evidence>
<dbReference type="PANTHER" id="PTHR30237:SF2">
    <property type="entry name" value="MUREIN TETRAPEPTIDE CARBOXYPEPTIDASE"/>
    <property type="match status" value="1"/>
</dbReference>
<dbReference type="GO" id="GO:0008236">
    <property type="term" value="F:serine-type peptidase activity"/>
    <property type="evidence" value="ECO:0007669"/>
    <property type="project" value="UniProtKB-KW"/>
</dbReference>
<dbReference type="SUPFAM" id="SSF52317">
    <property type="entry name" value="Class I glutamine amidotransferase-like"/>
    <property type="match status" value="1"/>
</dbReference>
<dbReference type="InterPro" id="IPR040921">
    <property type="entry name" value="Peptidase_S66C"/>
</dbReference>
<evidence type="ECO:0000259" key="8">
    <source>
        <dbReference type="Pfam" id="PF02016"/>
    </source>
</evidence>
<dbReference type="PIRSF" id="PIRSF028757">
    <property type="entry name" value="LD-carboxypeptidase"/>
    <property type="match status" value="1"/>
</dbReference>
<evidence type="ECO:0000313" key="11">
    <source>
        <dbReference type="Proteomes" id="UP000249819"/>
    </source>
</evidence>
<keyword evidence="2 10" id="KW-0121">Carboxypeptidase</keyword>
<dbReference type="GO" id="GO:0004180">
    <property type="term" value="F:carboxypeptidase activity"/>
    <property type="evidence" value="ECO:0007669"/>
    <property type="project" value="UniProtKB-KW"/>
</dbReference>
<dbReference type="Pfam" id="PF02016">
    <property type="entry name" value="Peptidase_S66"/>
    <property type="match status" value="1"/>
</dbReference>